<gene>
    <name evidence="1" type="ORF">BCV71DRAFT_254007</name>
</gene>
<dbReference type="VEuPathDB" id="FungiDB:BCV72DRAFT_208714"/>
<reference evidence="1 2" key="1">
    <citation type="journal article" date="2016" name="Proc. Natl. Acad. Sci. U.S.A.">
        <title>Lipid metabolic changes in an early divergent fungus govern the establishment of a mutualistic symbiosis with endobacteria.</title>
        <authorList>
            <person name="Lastovetsky O.A."/>
            <person name="Gaspar M.L."/>
            <person name="Mondo S.J."/>
            <person name="LaButti K.M."/>
            <person name="Sandor L."/>
            <person name="Grigoriev I.V."/>
            <person name="Henry S.A."/>
            <person name="Pawlowska T.E."/>
        </authorList>
    </citation>
    <scope>NUCLEOTIDE SEQUENCE [LARGE SCALE GENOMIC DNA]</scope>
    <source>
        <strain evidence="1 2">ATCC 11559</strain>
    </source>
</reference>
<evidence type="ECO:0000313" key="1">
    <source>
        <dbReference type="EMBL" id="ORE20833.1"/>
    </source>
</evidence>
<proteinExistence type="predicted"/>
<evidence type="ECO:0000313" key="2">
    <source>
        <dbReference type="Proteomes" id="UP000242381"/>
    </source>
</evidence>
<name>A0A1X0S950_RHIZD</name>
<organism evidence="1 2">
    <name type="scientific">Rhizopus microsporus</name>
    <dbReference type="NCBI Taxonomy" id="58291"/>
    <lineage>
        <taxon>Eukaryota</taxon>
        <taxon>Fungi</taxon>
        <taxon>Fungi incertae sedis</taxon>
        <taxon>Mucoromycota</taxon>
        <taxon>Mucoromycotina</taxon>
        <taxon>Mucoromycetes</taxon>
        <taxon>Mucorales</taxon>
        <taxon>Mucorineae</taxon>
        <taxon>Rhizopodaceae</taxon>
        <taxon>Rhizopus</taxon>
    </lineage>
</organism>
<sequence>MASAEEFWATLITLSSTQDVSPSSEMLKNTNRKKTSNISLEVVANPCSKKRIRWNVPYTHTDYHCNCKQPKSSDNNHERTPFVGYVVPMFEYLVKGTNLLGLSWCEKVVETQTYAQIAEVDFVPAEGKKKYADGLGKLNNYETLFIESSSYTLEDTLKSICDLFYILSQFNKCSFQTALKRSLFGSLCLSWN</sequence>
<dbReference type="AlphaFoldDB" id="A0A1X0S950"/>
<dbReference type="EMBL" id="KV921288">
    <property type="protein sequence ID" value="ORE20833.1"/>
    <property type="molecule type" value="Genomic_DNA"/>
</dbReference>
<dbReference type="Proteomes" id="UP000242381">
    <property type="component" value="Unassembled WGS sequence"/>
</dbReference>
<accession>A0A1X0S950</accession>
<protein>
    <submittedName>
        <fullName evidence="1">Uncharacterized protein</fullName>
    </submittedName>
</protein>